<dbReference type="EMBL" id="CAIT01000010">
    <property type="protein sequence ID" value="CCH56888.1"/>
    <property type="molecule type" value="Genomic_DNA"/>
</dbReference>
<proteinExistence type="inferred from homology"/>
<accession>I2GSK9</accession>
<dbReference type="PANTHER" id="PTHR43179">
    <property type="entry name" value="RHAMNOSYLTRANSFERASE WBBL"/>
    <property type="match status" value="1"/>
</dbReference>
<dbReference type="STRING" id="1185876.BN8_06278"/>
<evidence type="ECO:0000313" key="6">
    <source>
        <dbReference type="Proteomes" id="UP000009309"/>
    </source>
</evidence>
<dbReference type="PANTHER" id="PTHR43179:SF12">
    <property type="entry name" value="GALACTOFURANOSYLTRANSFERASE GLFT2"/>
    <property type="match status" value="1"/>
</dbReference>
<keyword evidence="2" id="KW-0328">Glycosyltransferase</keyword>
<evidence type="ECO:0000259" key="4">
    <source>
        <dbReference type="Pfam" id="PF00535"/>
    </source>
</evidence>
<dbReference type="InterPro" id="IPR001173">
    <property type="entry name" value="Glyco_trans_2-like"/>
</dbReference>
<dbReference type="OrthoDB" id="9771846at2"/>
<dbReference type="RefSeq" id="WP_009285449.1">
    <property type="nucleotide sequence ID" value="NZ_CAIT01000010.1"/>
</dbReference>
<gene>
    <name evidence="5" type="ORF">BN8_06278</name>
</gene>
<evidence type="ECO:0000256" key="1">
    <source>
        <dbReference type="ARBA" id="ARBA00006739"/>
    </source>
</evidence>
<dbReference type="GO" id="GO:0016757">
    <property type="term" value="F:glycosyltransferase activity"/>
    <property type="evidence" value="ECO:0007669"/>
    <property type="project" value="UniProtKB-KW"/>
</dbReference>
<dbReference type="CDD" id="cd04186">
    <property type="entry name" value="GT_2_like_c"/>
    <property type="match status" value="1"/>
</dbReference>
<dbReference type="Pfam" id="PF00535">
    <property type="entry name" value="Glycos_transf_2"/>
    <property type="match status" value="1"/>
</dbReference>
<protein>
    <submittedName>
        <fullName evidence="5">Glycosyl transferase family protein</fullName>
    </submittedName>
</protein>
<dbReference type="eggNOG" id="COG1216">
    <property type="taxonomic scope" value="Bacteria"/>
</dbReference>
<name>I2GSK9_9BACT</name>
<evidence type="ECO:0000256" key="2">
    <source>
        <dbReference type="ARBA" id="ARBA00022676"/>
    </source>
</evidence>
<comment type="caution">
    <text evidence="5">The sequence shown here is derived from an EMBL/GenBank/DDBJ whole genome shotgun (WGS) entry which is preliminary data.</text>
</comment>
<keyword evidence="6" id="KW-1185">Reference proteome</keyword>
<organism evidence="5 6">
    <name type="scientific">Fibrisoma limi BUZ 3</name>
    <dbReference type="NCBI Taxonomy" id="1185876"/>
    <lineage>
        <taxon>Bacteria</taxon>
        <taxon>Pseudomonadati</taxon>
        <taxon>Bacteroidota</taxon>
        <taxon>Cytophagia</taxon>
        <taxon>Cytophagales</taxon>
        <taxon>Spirosomataceae</taxon>
        <taxon>Fibrisoma</taxon>
    </lineage>
</organism>
<reference evidence="5 6" key="1">
    <citation type="journal article" date="2012" name="J. Bacteriol.">
        <title>Genome Sequence of the Filamentous Bacterium Fibrisoma limi BUZ 3T.</title>
        <authorList>
            <person name="Filippini M."/>
            <person name="Qi W."/>
            <person name="Jaenicke S."/>
            <person name="Goesmann A."/>
            <person name="Smits T.H."/>
            <person name="Bagheri H.C."/>
        </authorList>
    </citation>
    <scope>NUCLEOTIDE SEQUENCE [LARGE SCALE GENOMIC DNA]</scope>
    <source>
        <strain evidence="6">BUZ 3T</strain>
    </source>
</reference>
<evidence type="ECO:0000313" key="5">
    <source>
        <dbReference type="EMBL" id="CCH56888.1"/>
    </source>
</evidence>
<dbReference type="InterPro" id="IPR029044">
    <property type="entry name" value="Nucleotide-diphossugar_trans"/>
</dbReference>
<dbReference type="AlphaFoldDB" id="I2GSK9"/>
<keyword evidence="3 5" id="KW-0808">Transferase</keyword>
<dbReference type="Gene3D" id="3.90.550.10">
    <property type="entry name" value="Spore Coat Polysaccharide Biosynthesis Protein SpsA, Chain A"/>
    <property type="match status" value="1"/>
</dbReference>
<evidence type="ECO:0000256" key="3">
    <source>
        <dbReference type="ARBA" id="ARBA00022679"/>
    </source>
</evidence>
<dbReference type="Proteomes" id="UP000009309">
    <property type="component" value="Unassembled WGS sequence"/>
</dbReference>
<comment type="similarity">
    <text evidence="1">Belongs to the glycosyltransferase 2 family.</text>
</comment>
<sequence length="341" mass="38687">MKPELSILIVSYNSRTDLIRCLPTIRAQTFSDYEIIVVDNHGHDGVADLLRSEFPDIRLVSNPHNTGYAGGNNVGLTHVQGRWVLLLNPDTELRPRALMILVETVRANQNAFVTPKLLNPDGISVNACGNQMHYTGITTCRGLNDPADTYHGLQTVPLLSGAAFIAPADAIRQLNGFDESYFMYFEDTDLSMRARLLGYRLLCQADAEIIHHYRLGMNPQKFYHLERNRLLTFMKVLSKTTLRQLLPALVLTELATWAYALRGWPYLRARFRGYRYLWQHRKAICQTQQAIQQTRRLTDRDLLAGSQVALPIAQVTSGGIGKIISDLSAKIYTWLRPYSLR</sequence>
<feature type="domain" description="Glycosyltransferase 2-like" evidence="4">
    <location>
        <begin position="6"/>
        <end position="117"/>
    </location>
</feature>
<dbReference type="SUPFAM" id="SSF53448">
    <property type="entry name" value="Nucleotide-diphospho-sugar transferases"/>
    <property type="match status" value="1"/>
</dbReference>